<accession>Q46SI7</accession>
<keyword evidence="3" id="KW-0547">Nucleotide-binding</keyword>
<keyword evidence="6" id="KW-0067">ATP-binding</keyword>
<gene>
    <name evidence="15" type="ordered locus">Reut_B4547</name>
</gene>
<dbReference type="STRING" id="264198.Reut_B4547"/>
<dbReference type="GO" id="GO:0030894">
    <property type="term" value="C:replisome"/>
    <property type="evidence" value="ECO:0007669"/>
    <property type="project" value="TreeGrafter"/>
</dbReference>
<dbReference type="SUPFAM" id="SSF52540">
    <property type="entry name" value="P-loop containing nucleoside triphosphate hydrolases"/>
    <property type="match status" value="1"/>
</dbReference>
<feature type="domain" description="Helicase ATP-binding" evidence="13">
    <location>
        <begin position="30"/>
        <end position="194"/>
    </location>
</feature>
<evidence type="ECO:0000256" key="4">
    <source>
        <dbReference type="ARBA" id="ARBA00022801"/>
    </source>
</evidence>
<comment type="catalytic activity">
    <reaction evidence="9">
        <text>Couples ATP hydrolysis with the unwinding of duplex DNA by translocating in the 3'-5' direction.</text>
        <dbReference type="EC" id="5.6.2.4"/>
    </reaction>
</comment>
<dbReference type="GO" id="GO:0005524">
    <property type="term" value="F:ATP binding"/>
    <property type="evidence" value="ECO:0007669"/>
    <property type="project" value="UniProtKB-KW"/>
</dbReference>
<comment type="similarity">
    <text evidence="1">Belongs to the helicase family. RecQ subfamily.</text>
</comment>
<dbReference type="PANTHER" id="PTHR13710:SF105">
    <property type="entry name" value="ATP-DEPENDENT DNA HELICASE Q1"/>
    <property type="match status" value="1"/>
</dbReference>
<evidence type="ECO:0000256" key="5">
    <source>
        <dbReference type="ARBA" id="ARBA00022806"/>
    </source>
</evidence>
<dbReference type="Gene3D" id="3.40.50.300">
    <property type="entry name" value="P-loop containing nucleotide triphosphate hydrolases"/>
    <property type="match status" value="2"/>
</dbReference>
<evidence type="ECO:0000256" key="9">
    <source>
        <dbReference type="ARBA" id="ARBA00034617"/>
    </source>
</evidence>
<keyword evidence="5 15" id="KW-0347">Helicase</keyword>
<dbReference type="GO" id="GO:0046872">
    <property type="term" value="F:metal ion binding"/>
    <property type="evidence" value="ECO:0007669"/>
    <property type="project" value="UniProtKB-KW"/>
</dbReference>
<dbReference type="Pfam" id="PF00271">
    <property type="entry name" value="Helicase_C"/>
    <property type="match status" value="1"/>
</dbReference>
<dbReference type="PROSITE" id="PS51194">
    <property type="entry name" value="HELICASE_CTER"/>
    <property type="match status" value="1"/>
</dbReference>
<dbReference type="AlphaFoldDB" id="Q46SI7"/>
<dbReference type="HOGENOM" id="CLU_001103_9_7_4"/>
<dbReference type="eggNOG" id="COG0514">
    <property type="taxonomic scope" value="Bacteria"/>
</dbReference>
<evidence type="ECO:0000313" key="15">
    <source>
        <dbReference type="EMBL" id="AAZ63897.1"/>
    </source>
</evidence>
<keyword evidence="8" id="KW-0413">Isomerase</keyword>
<dbReference type="GO" id="GO:0005737">
    <property type="term" value="C:cytoplasm"/>
    <property type="evidence" value="ECO:0007669"/>
    <property type="project" value="TreeGrafter"/>
</dbReference>
<sequence>MPETLPPDIMEILRDQFGVARLRPGQADVLASVLQGHDTIAVMPTGSGKSLCFQLPARVLDGLTVAISPLIALMQDQAGKLDQLDLPPAVVNSAVGDAALDSLARGGERILLTTPEQLEGKAVIEALRRNRVALFVVDEAHCISQWGHDFRPAYLGLREVVSALSRPPVLALTATATDAVVKDIAHHLGMRHPRVVRAPLFRPNLVYAVEHLSEAPTRPDAVRRLVSAESGGSGGSGRRGAGIVYTATVALAEQLYDALRGAGMNVALYHGQRTAVQRRDAQDAFMAGRADVMVATNAFGMGIDKPDVRFIVHAQCPGSLDAYYQESGRAGRDGGLARCTLLFDEKDKRIHQFFLANRYPAATDLRQMVTALRGTPTVLPALREALPHIGVRRLQSGMRMLGDFGIVQRDRRGRFSLRDGSADSIEDIAALYEARSREDRETLQAMLDYARSGRCRWMLLLEYYGESEDLEPCGICDSCRRLAEAATHEADGEKTVAASATAVPFAEGDTVKARRFGKGTVVSVTSEWVEVRFPDESVRRFLPDRLLRMGKRRGAA</sequence>
<keyword evidence="7" id="KW-0238">DNA-binding</keyword>
<dbReference type="GO" id="GO:0043590">
    <property type="term" value="C:bacterial nucleoid"/>
    <property type="evidence" value="ECO:0007669"/>
    <property type="project" value="TreeGrafter"/>
</dbReference>
<evidence type="ECO:0000256" key="6">
    <source>
        <dbReference type="ARBA" id="ARBA00022840"/>
    </source>
</evidence>
<keyword evidence="4" id="KW-0378">Hydrolase</keyword>
<dbReference type="GO" id="GO:0006310">
    <property type="term" value="P:DNA recombination"/>
    <property type="evidence" value="ECO:0007669"/>
    <property type="project" value="InterPro"/>
</dbReference>
<dbReference type="GO" id="GO:0006281">
    <property type="term" value="P:DNA repair"/>
    <property type="evidence" value="ECO:0007669"/>
    <property type="project" value="TreeGrafter"/>
</dbReference>
<dbReference type="SMART" id="SM00487">
    <property type="entry name" value="DEXDc"/>
    <property type="match status" value="1"/>
</dbReference>
<dbReference type="InterPro" id="IPR032284">
    <property type="entry name" value="RecQ_Zn-bd"/>
</dbReference>
<dbReference type="InterPro" id="IPR036388">
    <property type="entry name" value="WH-like_DNA-bd_sf"/>
</dbReference>
<dbReference type="OrthoDB" id="9760034at2"/>
<evidence type="ECO:0000256" key="8">
    <source>
        <dbReference type="ARBA" id="ARBA00023235"/>
    </source>
</evidence>
<dbReference type="NCBIfam" id="TIGR00614">
    <property type="entry name" value="recQ_fam"/>
    <property type="match status" value="1"/>
</dbReference>
<dbReference type="GO" id="GO:0009378">
    <property type="term" value="F:four-way junction helicase activity"/>
    <property type="evidence" value="ECO:0007669"/>
    <property type="project" value="TreeGrafter"/>
</dbReference>
<evidence type="ECO:0000256" key="12">
    <source>
        <dbReference type="ARBA" id="ARBA00044550"/>
    </source>
</evidence>
<evidence type="ECO:0000256" key="2">
    <source>
        <dbReference type="ARBA" id="ARBA00022723"/>
    </source>
</evidence>
<dbReference type="InterPro" id="IPR004589">
    <property type="entry name" value="DNA_helicase_ATP-dep_RecQ"/>
</dbReference>
<evidence type="ECO:0000256" key="3">
    <source>
        <dbReference type="ARBA" id="ARBA00022741"/>
    </source>
</evidence>
<protein>
    <recommendedName>
        <fullName evidence="11">ATP-dependent DNA helicase RecQ</fullName>
        <ecNumber evidence="10">5.6.2.4</ecNumber>
    </recommendedName>
    <alternativeName>
        <fullName evidence="12">DNA 3'-5' helicase RecQ</fullName>
    </alternativeName>
</protein>
<proteinExistence type="inferred from homology"/>
<dbReference type="InterPro" id="IPR014001">
    <property type="entry name" value="Helicase_ATP-bd"/>
</dbReference>
<dbReference type="SMART" id="SM00490">
    <property type="entry name" value="HELICc"/>
    <property type="match status" value="1"/>
</dbReference>
<dbReference type="EMBL" id="CP000091">
    <property type="protein sequence ID" value="AAZ63897.1"/>
    <property type="molecule type" value="Genomic_DNA"/>
</dbReference>
<evidence type="ECO:0000259" key="13">
    <source>
        <dbReference type="PROSITE" id="PS51192"/>
    </source>
</evidence>
<evidence type="ECO:0000256" key="11">
    <source>
        <dbReference type="ARBA" id="ARBA00044535"/>
    </source>
</evidence>
<evidence type="ECO:0000256" key="10">
    <source>
        <dbReference type="ARBA" id="ARBA00034808"/>
    </source>
</evidence>
<dbReference type="GO" id="GO:0003677">
    <property type="term" value="F:DNA binding"/>
    <property type="evidence" value="ECO:0007669"/>
    <property type="project" value="UniProtKB-KW"/>
</dbReference>
<dbReference type="Pfam" id="PF16124">
    <property type="entry name" value="RecQ_Zn_bind"/>
    <property type="match status" value="1"/>
</dbReference>
<dbReference type="Gene3D" id="1.10.10.10">
    <property type="entry name" value="Winged helix-like DNA-binding domain superfamily/Winged helix DNA-binding domain"/>
    <property type="match status" value="1"/>
</dbReference>
<dbReference type="GO" id="GO:0016787">
    <property type="term" value="F:hydrolase activity"/>
    <property type="evidence" value="ECO:0007669"/>
    <property type="project" value="UniProtKB-KW"/>
</dbReference>
<reference evidence="15" key="1">
    <citation type="submission" date="2005-08" db="EMBL/GenBank/DDBJ databases">
        <title>Complete sequence of chromosome 2 of Ralstonia eutropha JMP134.</title>
        <authorList>
            <person name="Copeland A."/>
            <person name="Lucas S."/>
            <person name="Lapidus A."/>
            <person name="Barry K."/>
            <person name="Detter J.C."/>
            <person name="Glavina T."/>
            <person name="Hammon N."/>
            <person name="Israni S."/>
            <person name="Pitluck S."/>
            <person name="Goltsman E."/>
            <person name="Martinez M."/>
            <person name="Schmutz J."/>
            <person name="Larimer F."/>
            <person name="Land M."/>
            <person name="Lykidis A."/>
            <person name="Richardson P."/>
        </authorList>
    </citation>
    <scope>NUCLEOTIDE SEQUENCE [LARGE SCALE GENOMIC DNA]</scope>
    <source>
        <strain evidence="15">JMP134</strain>
    </source>
</reference>
<dbReference type="InterPro" id="IPR001650">
    <property type="entry name" value="Helicase_C-like"/>
</dbReference>
<name>Q46SI7_CUPPJ</name>
<dbReference type="GO" id="GO:0043138">
    <property type="term" value="F:3'-5' DNA helicase activity"/>
    <property type="evidence" value="ECO:0007669"/>
    <property type="project" value="UniProtKB-EC"/>
</dbReference>
<evidence type="ECO:0000259" key="14">
    <source>
        <dbReference type="PROSITE" id="PS51194"/>
    </source>
</evidence>
<dbReference type="KEGG" id="reu:Reut_B4547"/>
<dbReference type="PROSITE" id="PS51192">
    <property type="entry name" value="HELICASE_ATP_BIND_1"/>
    <property type="match status" value="1"/>
</dbReference>
<dbReference type="InterPro" id="IPR027417">
    <property type="entry name" value="P-loop_NTPase"/>
</dbReference>
<dbReference type="InterPro" id="IPR002464">
    <property type="entry name" value="DNA/RNA_helicase_DEAH_CS"/>
</dbReference>
<dbReference type="EC" id="5.6.2.4" evidence="10"/>
<evidence type="ECO:0000256" key="1">
    <source>
        <dbReference type="ARBA" id="ARBA00005446"/>
    </source>
</evidence>
<organism evidence="15">
    <name type="scientific">Cupriavidus pinatubonensis (strain JMP 134 / LMG 1197)</name>
    <name type="common">Cupriavidus necator (strain JMP 134)</name>
    <dbReference type="NCBI Taxonomy" id="264198"/>
    <lineage>
        <taxon>Bacteria</taxon>
        <taxon>Pseudomonadati</taxon>
        <taxon>Pseudomonadota</taxon>
        <taxon>Betaproteobacteria</taxon>
        <taxon>Burkholderiales</taxon>
        <taxon>Burkholderiaceae</taxon>
        <taxon>Cupriavidus</taxon>
    </lineage>
</organism>
<keyword evidence="2" id="KW-0479">Metal-binding</keyword>
<dbReference type="PANTHER" id="PTHR13710">
    <property type="entry name" value="DNA HELICASE RECQ FAMILY MEMBER"/>
    <property type="match status" value="1"/>
</dbReference>
<dbReference type="InterPro" id="IPR011545">
    <property type="entry name" value="DEAD/DEAH_box_helicase_dom"/>
</dbReference>
<dbReference type="CDD" id="cd17920">
    <property type="entry name" value="DEXHc_RecQ"/>
    <property type="match status" value="1"/>
</dbReference>
<evidence type="ECO:0000256" key="7">
    <source>
        <dbReference type="ARBA" id="ARBA00023125"/>
    </source>
</evidence>
<feature type="domain" description="Helicase C-terminal" evidence="14">
    <location>
        <begin position="220"/>
        <end position="373"/>
    </location>
</feature>
<dbReference type="PROSITE" id="PS00690">
    <property type="entry name" value="DEAH_ATP_HELICASE"/>
    <property type="match status" value="1"/>
</dbReference>
<dbReference type="Pfam" id="PF00270">
    <property type="entry name" value="DEAD"/>
    <property type="match status" value="1"/>
</dbReference>